<dbReference type="Proteomes" id="UP001150904">
    <property type="component" value="Unassembled WGS sequence"/>
</dbReference>
<dbReference type="Gene3D" id="3.40.50.1240">
    <property type="entry name" value="Phosphoglycerate mutase-like"/>
    <property type="match status" value="1"/>
</dbReference>
<feature type="active site" description="Proton donor/acceptor" evidence="1">
    <location>
        <position position="91"/>
    </location>
</feature>
<keyword evidence="4" id="KW-1185">Reference proteome</keyword>
<dbReference type="InterPro" id="IPR029033">
    <property type="entry name" value="His_PPase_superfam"/>
</dbReference>
<feature type="binding site" evidence="2">
    <location>
        <position position="66"/>
    </location>
    <ligand>
        <name>substrate</name>
    </ligand>
</feature>
<dbReference type="InterPro" id="IPR021858">
    <property type="entry name" value="Fun_TF"/>
</dbReference>
<organism evidence="3 4">
    <name type="scientific">Penicillium cinerascens</name>
    <dbReference type="NCBI Taxonomy" id="70096"/>
    <lineage>
        <taxon>Eukaryota</taxon>
        <taxon>Fungi</taxon>
        <taxon>Dikarya</taxon>
        <taxon>Ascomycota</taxon>
        <taxon>Pezizomycotina</taxon>
        <taxon>Eurotiomycetes</taxon>
        <taxon>Eurotiomycetidae</taxon>
        <taxon>Eurotiales</taxon>
        <taxon>Aspergillaceae</taxon>
        <taxon>Penicillium</taxon>
    </lineage>
</organism>
<evidence type="ECO:0000256" key="1">
    <source>
        <dbReference type="PIRSR" id="PIRSR613078-1"/>
    </source>
</evidence>
<dbReference type="RefSeq" id="XP_058306052.1">
    <property type="nucleotide sequence ID" value="XM_058456064.1"/>
</dbReference>
<dbReference type="Pfam" id="PF00300">
    <property type="entry name" value="His_Phos_1"/>
    <property type="match status" value="1"/>
</dbReference>
<evidence type="ECO:0000313" key="3">
    <source>
        <dbReference type="EMBL" id="KAJ5195564.1"/>
    </source>
</evidence>
<dbReference type="CDD" id="cd07067">
    <property type="entry name" value="HP_PGM_like"/>
    <property type="match status" value="1"/>
</dbReference>
<comment type="caution">
    <text evidence="3">The sequence shown here is derived from an EMBL/GenBank/DDBJ whole genome shotgun (WGS) entry which is preliminary data.</text>
</comment>
<feature type="binding site" evidence="2">
    <location>
        <begin position="22"/>
        <end position="23"/>
    </location>
    <ligand>
        <name>substrate</name>
    </ligand>
</feature>
<dbReference type="SMART" id="SM00855">
    <property type="entry name" value="PGAM"/>
    <property type="match status" value="1"/>
</dbReference>
<sequence>MDARIFLIRHGETEWSAEHRYTGSVDLPLTPNGEKEATQTRGKCIGPGKLIDEVNLRAIYCSPLRRARRTAEIMFPTVSGSLFRVEDSLMEWDYGTFEGLTYSEINRRRPSDCGSWDLWTDGCPGGEFSLNIKSRLEPLILKIKEDLQISSEPRDIVCVTHRHIAIALALLLTGIPFQYGAKLAMETAGVIVLNFDKILVRWNSRPTKAAPVAYQASTASPKSTLFRQIQDNRLAAGELKALDYFQAAVWPLLSTATQPCPPPISLALESEPVLLAMCELAEAHRLLQQEGSLTNLQAISNKRLTCLSSVRKQLRESISNNGSLSQLLVAVLLLYFLDGFIDCGEQSASTISHQVGVRAIVEQLGGFNMLVDEGQKDTPHMLLSEFASTDLTRAILDDRAPCFPARIWRNIEKGTVWWEKQTYGVTLAVVFRIMTQIAFHRQSVRAGDEELSIKKVRDFERSLQPRFSVLRLDHFNCPEEESLSKFEMERVNQTIAFTRAFQHSALIYFYRALQGL</sequence>
<reference evidence="3" key="1">
    <citation type="submission" date="2022-12" db="EMBL/GenBank/DDBJ databases">
        <authorList>
            <person name="Petersen C."/>
        </authorList>
    </citation>
    <scope>NUCLEOTIDE SEQUENCE</scope>
    <source>
        <strain evidence="3">IBT 15544</strain>
    </source>
</reference>
<dbReference type="InterPro" id="IPR050275">
    <property type="entry name" value="PGM_Phosphatase"/>
</dbReference>
<dbReference type="AlphaFoldDB" id="A0A9W9MBB8"/>
<dbReference type="PANTHER" id="PTHR48100:SF15">
    <property type="entry name" value="SEDOHEPTULOSE 1,7-BISPHOSPHATASE"/>
    <property type="match status" value="1"/>
</dbReference>
<dbReference type="GeneID" id="83183365"/>
<dbReference type="SUPFAM" id="SSF53254">
    <property type="entry name" value="Phosphoglycerate mutase-like"/>
    <property type="match status" value="1"/>
</dbReference>
<dbReference type="PANTHER" id="PTHR48100">
    <property type="entry name" value="BROAD-SPECIFICITY PHOSPHATASE YOR283W-RELATED"/>
    <property type="match status" value="1"/>
</dbReference>
<accession>A0A9W9MBB8</accession>
<evidence type="ECO:0000256" key="2">
    <source>
        <dbReference type="PIRSR" id="PIRSR613078-2"/>
    </source>
</evidence>
<evidence type="ECO:0000313" key="4">
    <source>
        <dbReference type="Proteomes" id="UP001150904"/>
    </source>
</evidence>
<name>A0A9W9MBB8_9EURO</name>
<dbReference type="EMBL" id="JAPQKR010000015">
    <property type="protein sequence ID" value="KAJ5195564.1"/>
    <property type="molecule type" value="Genomic_DNA"/>
</dbReference>
<reference evidence="3" key="2">
    <citation type="journal article" date="2023" name="IMA Fungus">
        <title>Comparative genomic study of the Penicillium genus elucidates a diverse pangenome and 15 lateral gene transfer events.</title>
        <authorList>
            <person name="Petersen C."/>
            <person name="Sorensen T."/>
            <person name="Nielsen M.R."/>
            <person name="Sondergaard T.E."/>
            <person name="Sorensen J.L."/>
            <person name="Fitzpatrick D.A."/>
            <person name="Frisvad J.C."/>
            <person name="Nielsen K.L."/>
        </authorList>
    </citation>
    <scope>NUCLEOTIDE SEQUENCE</scope>
    <source>
        <strain evidence="3">IBT 15544</strain>
    </source>
</reference>
<gene>
    <name evidence="3" type="ORF">N7498_009002</name>
</gene>
<proteinExistence type="predicted"/>
<feature type="active site" description="Tele-phosphohistidine intermediate" evidence="1">
    <location>
        <position position="10"/>
    </location>
</feature>
<dbReference type="GO" id="GO:0016791">
    <property type="term" value="F:phosphatase activity"/>
    <property type="evidence" value="ECO:0007669"/>
    <property type="project" value="TreeGrafter"/>
</dbReference>
<protein>
    <submittedName>
        <fullName evidence="3">Zn(II)2Cys6 transcription factor</fullName>
    </submittedName>
</protein>
<dbReference type="OrthoDB" id="3251668at2759"/>
<dbReference type="InterPro" id="IPR013078">
    <property type="entry name" value="His_Pase_superF_clade-1"/>
</dbReference>
<dbReference type="Pfam" id="PF11951">
    <property type="entry name" value="Fungal_trans_2"/>
    <property type="match status" value="1"/>
</dbReference>
<feature type="binding site" evidence="2">
    <location>
        <begin position="91"/>
        <end position="94"/>
    </location>
    <ligand>
        <name>substrate</name>
    </ligand>
</feature>